<name>A0ABY1NRZ5_9HYPH</name>
<dbReference type="EMBL" id="FXTT01000002">
    <property type="protein sequence ID" value="SMP16666.1"/>
    <property type="molecule type" value="Genomic_DNA"/>
</dbReference>
<evidence type="ECO:0000256" key="4">
    <source>
        <dbReference type="ARBA" id="ARBA00022833"/>
    </source>
</evidence>
<evidence type="ECO:0000313" key="7">
    <source>
        <dbReference type="Proteomes" id="UP001157914"/>
    </source>
</evidence>
<keyword evidence="4" id="KW-0862">Zinc</keyword>
<sequence>MTLETLGLSRRGFFGAALAGGTAVGALGELTLAAGTANAAAPLAGSPMAGALRRKVGSFEVTALLDGFLQLGPDLFVGLDDAEAAKLREAAFVEGTDLTGPVSAYLVNTGDKLVLIDAGTSDKMGPTLGHLGKALTAAGVTPDQIDAVLITHLHPDHLFGVLTPDGQKAFPNAELIMPETDKAFWYDDANMNAAPEQFKPFFLGARAAADAYSSTETLFKGDKEILPGITAKAMPGHTPGHTGYVIDSDGERLIIAGDILHAAVYQFAKPEWAIGFDIDPAQAVAARKAFFDEAASDRVLFAGMHIPFPGFGYVTRDGDGYRFAAADWPYTF</sequence>
<dbReference type="CDD" id="cd07720">
    <property type="entry name" value="OPHC2-like_MBL-fold"/>
    <property type="match status" value="1"/>
</dbReference>
<dbReference type="InterPro" id="IPR036866">
    <property type="entry name" value="RibonucZ/Hydroxyglut_hydro"/>
</dbReference>
<keyword evidence="7" id="KW-1185">Reference proteome</keyword>
<evidence type="ECO:0000259" key="5">
    <source>
        <dbReference type="SMART" id="SM00849"/>
    </source>
</evidence>
<proteinExistence type="inferred from homology"/>
<dbReference type="PANTHER" id="PTHR42978:SF6">
    <property type="entry name" value="QUORUM-QUENCHING LACTONASE YTNP-RELATED"/>
    <property type="match status" value="1"/>
</dbReference>
<dbReference type="InterPro" id="IPR051013">
    <property type="entry name" value="MBL_superfamily_lactonases"/>
</dbReference>
<evidence type="ECO:0000256" key="2">
    <source>
        <dbReference type="ARBA" id="ARBA00022723"/>
    </source>
</evidence>
<feature type="domain" description="Metallo-beta-lactamase" evidence="5">
    <location>
        <begin position="101"/>
        <end position="305"/>
    </location>
</feature>
<dbReference type="SMART" id="SM00849">
    <property type="entry name" value="Lactamase_B"/>
    <property type="match status" value="1"/>
</dbReference>
<reference evidence="6 7" key="1">
    <citation type="submission" date="2017-05" db="EMBL/GenBank/DDBJ databases">
        <authorList>
            <person name="Varghese N."/>
            <person name="Submissions S."/>
        </authorList>
    </citation>
    <scope>NUCLEOTIDE SEQUENCE [LARGE SCALE GENOMIC DNA]</scope>
    <source>
        <strain evidence="6 7">DSM 15949</strain>
    </source>
</reference>
<protein>
    <submittedName>
        <fullName evidence="6">Glyoxylase, beta-lactamase superfamily II</fullName>
    </submittedName>
</protein>
<dbReference type="InterPro" id="IPR006311">
    <property type="entry name" value="TAT_signal"/>
</dbReference>
<dbReference type="InterPro" id="IPR001279">
    <property type="entry name" value="Metallo-B-lactamas"/>
</dbReference>
<comment type="similarity">
    <text evidence="1">Belongs to the metallo-beta-lactamase superfamily.</text>
</comment>
<accession>A0ABY1NRZ5</accession>
<dbReference type="PANTHER" id="PTHR42978">
    <property type="entry name" value="QUORUM-QUENCHING LACTONASE YTNP-RELATED-RELATED"/>
    <property type="match status" value="1"/>
</dbReference>
<keyword evidence="2" id="KW-0479">Metal-binding</keyword>
<organism evidence="6 7">
    <name type="scientific">Roseibium denhamense</name>
    <dbReference type="NCBI Taxonomy" id="76305"/>
    <lineage>
        <taxon>Bacteria</taxon>
        <taxon>Pseudomonadati</taxon>
        <taxon>Pseudomonadota</taxon>
        <taxon>Alphaproteobacteria</taxon>
        <taxon>Hyphomicrobiales</taxon>
        <taxon>Stappiaceae</taxon>
        <taxon>Roseibium</taxon>
    </lineage>
</organism>
<evidence type="ECO:0000313" key="6">
    <source>
        <dbReference type="EMBL" id="SMP16666.1"/>
    </source>
</evidence>
<gene>
    <name evidence="6" type="ORF">SAMN06265374_1730</name>
</gene>
<dbReference type="Proteomes" id="UP001157914">
    <property type="component" value="Unassembled WGS sequence"/>
</dbReference>
<dbReference type="RefSeq" id="WP_155194809.1">
    <property type="nucleotide sequence ID" value="NZ_BAAAEA010000003.1"/>
</dbReference>
<dbReference type="Pfam" id="PF00753">
    <property type="entry name" value="Lactamase_B"/>
    <property type="match status" value="1"/>
</dbReference>
<dbReference type="Gene3D" id="3.60.15.10">
    <property type="entry name" value="Ribonuclease Z/Hydroxyacylglutathione hydrolase-like"/>
    <property type="match status" value="1"/>
</dbReference>
<keyword evidence="3" id="KW-0378">Hydrolase</keyword>
<evidence type="ECO:0000256" key="3">
    <source>
        <dbReference type="ARBA" id="ARBA00022801"/>
    </source>
</evidence>
<dbReference type="PROSITE" id="PS51318">
    <property type="entry name" value="TAT"/>
    <property type="match status" value="1"/>
</dbReference>
<dbReference type="SUPFAM" id="SSF56281">
    <property type="entry name" value="Metallo-hydrolase/oxidoreductase"/>
    <property type="match status" value="1"/>
</dbReference>
<comment type="caution">
    <text evidence="6">The sequence shown here is derived from an EMBL/GenBank/DDBJ whole genome shotgun (WGS) entry which is preliminary data.</text>
</comment>
<evidence type="ECO:0000256" key="1">
    <source>
        <dbReference type="ARBA" id="ARBA00007749"/>
    </source>
</evidence>